<feature type="domain" description="Aminoglycoside phosphotransferase" evidence="1">
    <location>
        <begin position="25"/>
        <end position="223"/>
    </location>
</feature>
<accession>A0A0R3N8S6</accession>
<dbReference type="Pfam" id="PF01636">
    <property type="entry name" value="APH"/>
    <property type="match status" value="1"/>
</dbReference>
<comment type="caution">
    <text evidence="2">The sequence shown here is derived from an EMBL/GenBank/DDBJ whole genome shotgun (WGS) entry which is preliminary data.</text>
</comment>
<reference evidence="2 3" key="1">
    <citation type="submission" date="2014-03" db="EMBL/GenBank/DDBJ databases">
        <title>Bradyrhizobium valentinum sp. nov., isolated from effective nodules of Lupinus mariae-josephae, a lupine endemic of basic-lime soils in Eastern Spain.</title>
        <authorList>
            <person name="Duran D."/>
            <person name="Rey L."/>
            <person name="Navarro A."/>
            <person name="Busquets A."/>
            <person name="Imperial J."/>
            <person name="Ruiz-Argueso T."/>
        </authorList>
    </citation>
    <scope>NUCLEOTIDE SEQUENCE [LARGE SCALE GENOMIC DNA]</scope>
    <source>
        <strain evidence="2 3">CCBAU 23086</strain>
    </source>
</reference>
<dbReference type="SUPFAM" id="SSF56112">
    <property type="entry name" value="Protein kinase-like (PK-like)"/>
    <property type="match status" value="1"/>
</dbReference>
<dbReference type="InterPro" id="IPR002575">
    <property type="entry name" value="Aminoglycoside_PTrfase"/>
</dbReference>
<dbReference type="AlphaFoldDB" id="A0A0R3N8S6"/>
<dbReference type="Gene3D" id="3.90.1200.10">
    <property type="match status" value="1"/>
</dbReference>
<dbReference type="RefSeq" id="WP_057857069.1">
    <property type="nucleotide sequence ID" value="NZ_LLYB01000046.1"/>
</dbReference>
<dbReference type="GO" id="GO:0016740">
    <property type="term" value="F:transferase activity"/>
    <property type="evidence" value="ECO:0007669"/>
    <property type="project" value="UniProtKB-KW"/>
</dbReference>
<sequence length="270" mass="28707">MPGSLGEKIGEGVFADVHAWGPGQVVKLFKAGIPRRVSWWEARMTRAVFAAGGPAPEVLDEVTLEGRFGIVLPRLDGPTLLQLSRSGALTLGQAGAILASLYLSVHKTPPPPDVLFLRDQMEGSLRHSDGVVPKHIAEGVLALIERLQPGDGLCHSDLHPGNVIMTADGPRLIDWGGAVRAPVVLDLARCHVMLSEIAAEVADNPQRPRAVNAAAQSEYARLAGISQPALTAAAEPYLPVVRVIALFGDPAPAQRERLIQRIEAALLAED</sequence>
<name>A0A0R3N8S6_9BRAD</name>
<evidence type="ECO:0000313" key="3">
    <source>
        <dbReference type="Proteomes" id="UP000051660"/>
    </source>
</evidence>
<dbReference type="EMBL" id="LLYB01000046">
    <property type="protein sequence ID" value="KRR26397.1"/>
    <property type="molecule type" value="Genomic_DNA"/>
</dbReference>
<evidence type="ECO:0000313" key="2">
    <source>
        <dbReference type="EMBL" id="KRR26397.1"/>
    </source>
</evidence>
<dbReference type="Proteomes" id="UP000051660">
    <property type="component" value="Unassembled WGS sequence"/>
</dbReference>
<gene>
    <name evidence="2" type="ORF">CQ14_02550</name>
</gene>
<keyword evidence="2" id="KW-0808">Transferase</keyword>
<proteinExistence type="predicted"/>
<protein>
    <submittedName>
        <fullName evidence="2">Phosphotransferase</fullName>
    </submittedName>
</protein>
<dbReference type="OrthoDB" id="179763at2"/>
<dbReference type="InterPro" id="IPR011009">
    <property type="entry name" value="Kinase-like_dom_sf"/>
</dbReference>
<organism evidence="2 3">
    <name type="scientific">Bradyrhizobium lablabi</name>
    <dbReference type="NCBI Taxonomy" id="722472"/>
    <lineage>
        <taxon>Bacteria</taxon>
        <taxon>Pseudomonadati</taxon>
        <taxon>Pseudomonadota</taxon>
        <taxon>Alphaproteobacteria</taxon>
        <taxon>Hyphomicrobiales</taxon>
        <taxon>Nitrobacteraceae</taxon>
        <taxon>Bradyrhizobium</taxon>
    </lineage>
</organism>
<evidence type="ECO:0000259" key="1">
    <source>
        <dbReference type="Pfam" id="PF01636"/>
    </source>
</evidence>